<evidence type="ECO:0000259" key="3">
    <source>
        <dbReference type="Pfam" id="PF00174"/>
    </source>
</evidence>
<evidence type="ECO:0000313" key="5">
    <source>
        <dbReference type="Proteomes" id="UP000312594"/>
    </source>
</evidence>
<feature type="region of interest" description="Disordered" evidence="1">
    <location>
        <begin position="48"/>
        <end position="73"/>
    </location>
</feature>
<dbReference type="RefSeq" id="WP_114551100.1">
    <property type="nucleotide sequence ID" value="NZ_CACRTT010000022.1"/>
</dbReference>
<feature type="compositionally biased region" description="Polar residues" evidence="1">
    <location>
        <begin position="49"/>
        <end position="71"/>
    </location>
</feature>
<organism evidence="4 5">
    <name type="scientific">Eggerthella lenta</name>
    <name type="common">Eubacterium lentum</name>
    <dbReference type="NCBI Taxonomy" id="84112"/>
    <lineage>
        <taxon>Bacteria</taxon>
        <taxon>Bacillati</taxon>
        <taxon>Actinomycetota</taxon>
        <taxon>Coriobacteriia</taxon>
        <taxon>Eggerthellales</taxon>
        <taxon>Eggerthellaceae</taxon>
        <taxon>Eggerthella</taxon>
    </lineage>
</organism>
<keyword evidence="2" id="KW-0812">Transmembrane</keyword>
<dbReference type="PANTHER" id="PTHR19372:SF7">
    <property type="entry name" value="SULFITE OXIDASE, MITOCHONDRIAL"/>
    <property type="match status" value="1"/>
</dbReference>
<evidence type="ECO:0000313" key="4">
    <source>
        <dbReference type="EMBL" id="TNU94927.1"/>
    </source>
</evidence>
<dbReference type="GO" id="GO:0008482">
    <property type="term" value="F:sulfite oxidase activity"/>
    <property type="evidence" value="ECO:0007669"/>
    <property type="project" value="TreeGrafter"/>
</dbReference>
<dbReference type="Gene3D" id="3.90.420.10">
    <property type="entry name" value="Oxidoreductase, molybdopterin-binding domain"/>
    <property type="match status" value="1"/>
</dbReference>
<dbReference type="GO" id="GO:0020037">
    <property type="term" value="F:heme binding"/>
    <property type="evidence" value="ECO:0007669"/>
    <property type="project" value="TreeGrafter"/>
</dbReference>
<dbReference type="SUPFAM" id="SSF56524">
    <property type="entry name" value="Oxidoreductase molybdopterin-binding domain"/>
    <property type="match status" value="1"/>
</dbReference>
<keyword evidence="2" id="KW-0472">Membrane</keyword>
<dbReference type="SUPFAM" id="SSF81296">
    <property type="entry name" value="E set domains"/>
    <property type="match status" value="1"/>
</dbReference>
<dbReference type="EMBL" id="VEVP01000003">
    <property type="protein sequence ID" value="TNU94927.1"/>
    <property type="molecule type" value="Genomic_DNA"/>
</dbReference>
<dbReference type="InterPro" id="IPR036280">
    <property type="entry name" value="Multihaem_cyt_sf"/>
</dbReference>
<dbReference type="GO" id="GO:0006790">
    <property type="term" value="P:sulfur compound metabolic process"/>
    <property type="evidence" value="ECO:0007669"/>
    <property type="project" value="TreeGrafter"/>
</dbReference>
<feature type="domain" description="Oxidoreductase molybdopterin-binding" evidence="3">
    <location>
        <begin position="257"/>
        <end position="412"/>
    </location>
</feature>
<dbReference type="InterPro" id="IPR000572">
    <property type="entry name" value="OxRdtase_Mopterin-bd_dom"/>
</dbReference>
<evidence type="ECO:0000256" key="1">
    <source>
        <dbReference type="SAM" id="MobiDB-lite"/>
    </source>
</evidence>
<dbReference type="Proteomes" id="UP000312594">
    <property type="component" value="Unassembled WGS sequence"/>
</dbReference>
<name>A0A369NJC6_EGGLN</name>
<dbReference type="InterPro" id="IPR014756">
    <property type="entry name" value="Ig_E-set"/>
</dbReference>
<dbReference type="AlphaFoldDB" id="A0A369NJC6"/>
<sequence>MRGADEARGSIAVDGCRRAWSIRKALIVSMTIALCVVGILAGCQPKAPSGSTQEGASSEQQNVSEGSSGSSMPGDFKVADAGVWSDTQYAQSMNAGNRGCNACHADLFSVLPTGEVGSHEVYKKAGFGRVYTYNDCVTCHVGSGTDGAATGGAGMFMATTIHGYHYGNQEFLAKGNCFSCHEADAATGELGMWDTLKYSKYIGLGTSAPGTETWIGGRGFKTGTVTGGVVEADVALKNVKTDQNPSSPDDLYGATNMDFPEIDEKNYTVTVKGVVNERTFTLDELRALPQATTTFTEICGTNGANGGFFVSNIEATGVRVSTLIEECGGLLENTTSFGAAGYDGWAGPFTPNPTPFSMDLLDEDAMVALQYWGEDIDQFDGGPALFVVPGSIAFTNSKWVESISFFQGDSEGAIRSVVDWGMYTNTAGWFSPSVDGKTFKVGETVKLEGYAFSLPEAGRNSIESIEISADYGDTWTTIEVPADYDGNQWTRFAADWVPQKAGTYCLTAHCNGSSDAGPANDGKVLITVTE</sequence>
<dbReference type="Pfam" id="PF00174">
    <property type="entry name" value="Oxidored_molyb"/>
    <property type="match status" value="1"/>
</dbReference>
<gene>
    <name evidence="4" type="ORF">FIC87_01825</name>
</gene>
<evidence type="ECO:0000256" key="2">
    <source>
        <dbReference type="SAM" id="Phobius"/>
    </source>
</evidence>
<proteinExistence type="predicted"/>
<comment type="caution">
    <text evidence="4">The sequence shown here is derived from an EMBL/GenBank/DDBJ whole genome shotgun (WGS) entry which is preliminary data.</text>
</comment>
<feature type="transmembrane region" description="Helical" evidence="2">
    <location>
        <begin position="25"/>
        <end position="42"/>
    </location>
</feature>
<dbReference type="GO" id="GO:0043546">
    <property type="term" value="F:molybdopterin cofactor binding"/>
    <property type="evidence" value="ECO:0007669"/>
    <property type="project" value="TreeGrafter"/>
</dbReference>
<dbReference type="SUPFAM" id="SSF48695">
    <property type="entry name" value="Multiheme cytochromes"/>
    <property type="match status" value="1"/>
</dbReference>
<dbReference type="InterPro" id="IPR036374">
    <property type="entry name" value="OxRdtase_Mopterin-bd_sf"/>
</dbReference>
<reference evidence="4 5" key="1">
    <citation type="journal article" date="2005" name="Appl. Environ. Microbiol.">
        <title>Intestinal bacterial communities that produce active estrogen-like compounds enterodiol and enterolactone in humans.</title>
        <authorList>
            <person name="Clavel T."/>
            <person name="Henderson G."/>
            <person name="Alpert C.A."/>
            <person name="Philippe C."/>
            <person name="Rigottier-Gois L."/>
            <person name="Dore J."/>
            <person name="Blaut M."/>
        </authorList>
    </citation>
    <scope>NUCLEOTIDE SEQUENCE [LARGE SCALE GENOMIC DNA]</scope>
    <source>
        <strain evidence="4 5">SECO-MT75m2</strain>
    </source>
</reference>
<keyword evidence="2" id="KW-1133">Transmembrane helix</keyword>
<dbReference type="PANTHER" id="PTHR19372">
    <property type="entry name" value="SULFITE REDUCTASE"/>
    <property type="match status" value="1"/>
</dbReference>
<dbReference type="Gene3D" id="2.60.40.650">
    <property type="match status" value="1"/>
</dbReference>
<protein>
    <recommendedName>
        <fullName evidence="3">Oxidoreductase molybdopterin-binding domain-containing protein</fullName>
    </recommendedName>
</protein>
<accession>A0A369NJC6</accession>